<keyword evidence="4" id="KW-1185">Reference proteome</keyword>
<feature type="region of interest" description="Disordered" evidence="1">
    <location>
        <begin position="221"/>
        <end position="245"/>
    </location>
</feature>
<gene>
    <name evidence="3" type="ORF">KK1_036714</name>
</gene>
<dbReference type="Proteomes" id="UP000075243">
    <property type="component" value="Unassembled WGS sequence"/>
</dbReference>
<feature type="domain" description="Reverse transcriptase" evidence="2">
    <location>
        <begin position="1"/>
        <end position="143"/>
    </location>
</feature>
<dbReference type="Gene3D" id="3.10.10.10">
    <property type="entry name" value="HIV Type 1 Reverse Transcriptase, subunit A, domain 1"/>
    <property type="match status" value="1"/>
</dbReference>
<dbReference type="AlphaFoldDB" id="A0A151RH02"/>
<dbReference type="InterPro" id="IPR043128">
    <property type="entry name" value="Rev_trsase/Diguanyl_cyclase"/>
</dbReference>
<dbReference type="CDD" id="cd01647">
    <property type="entry name" value="RT_LTR"/>
    <property type="match status" value="1"/>
</dbReference>
<evidence type="ECO:0000256" key="1">
    <source>
        <dbReference type="SAM" id="MobiDB-lite"/>
    </source>
</evidence>
<dbReference type="PANTHER" id="PTHR33064:SF37">
    <property type="entry name" value="RIBONUCLEASE H"/>
    <property type="match status" value="1"/>
</dbReference>
<name>A0A151RH02_CAJCA</name>
<dbReference type="InterPro" id="IPR051320">
    <property type="entry name" value="Viral_Replic_Matur_Polypro"/>
</dbReference>
<dbReference type="Pfam" id="PF00078">
    <property type="entry name" value="RVT_1"/>
    <property type="match status" value="1"/>
</dbReference>
<accession>A0A151RH02</accession>
<dbReference type="InterPro" id="IPR043502">
    <property type="entry name" value="DNA/RNA_pol_sf"/>
</dbReference>
<reference evidence="3" key="1">
    <citation type="journal article" date="2012" name="Nat. Biotechnol.">
        <title>Draft genome sequence of pigeonpea (Cajanus cajan), an orphan legume crop of resource-poor farmers.</title>
        <authorList>
            <person name="Varshney R.K."/>
            <person name="Chen W."/>
            <person name="Li Y."/>
            <person name="Bharti A.K."/>
            <person name="Saxena R.K."/>
            <person name="Schlueter J.A."/>
            <person name="Donoghue M.T."/>
            <person name="Azam S."/>
            <person name="Fan G."/>
            <person name="Whaley A.M."/>
            <person name="Farmer A.D."/>
            <person name="Sheridan J."/>
            <person name="Iwata A."/>
            <person name="Tuteja R."/>
            <person name="Penmetsa R.V."/>
            <person name="Wu W."/>
            <person name="Upadhyaya H.D."/>
            <person name="Yang S.P."/>
            <person name="Shah T."/>
            <person name="Saxena K.B."/>
            <person name="Michael T."/>
            <person name="McCombie W.R."/>
            <person name="Yang B."/>
            <person name="Zhang G."/>
            <person name="Yang H."/>
            <person name="Wang J."/>
            <person name="Spillane C."/>
            <person name="Cook D.R."/>
            <person name="May G.D."/>
            <person name="Xu X."/>
            <person name="Jackson S.A."/>
        </authorList>
    </citation>
    <scope>NUCLEOTIDE SEQUENCE [LARGE SCALE GENOMIC DNA]</scope>
</reference>
<dbReference type="PROSITE" id="PS50878">
    <property type="entry name" value="RT_POL"/>
    <property type="match status" value="1"/>
</dbReference>
<dbReference type="SUPFAM" id="SSF56672">
    <property type="entry name" value="DNA/RNA polymerases"/>
    <property type="match status" value="1"/>
</dbReference>
<evidence type="ECO:0000313" key="4">
    <source>
        <dbReference type="Proteomes" id="UP000075243"/>
    </source>
</evidence>
<dbReference type="Gramene" id="C.cajan_35248.t">
    <property type="protein sequence ID" value="C.cajan_35248.t"/>
    <property type="gene ID" value="C.cajan_35248"/>
</dbReference>
<evidence type="ECO:0000259" key="2">
    <source>
        <dbReference type="PROSITE" id="PS50878"/>
    </source>
</evidence>
<dbReference type="EMBL" id="KQ483746">
    <property type="protein sequence ID" value="KYP41902.1"/>
    <property type="molecule type" value="Genomic_DNA"/>
</dbReference>
<proteinExistence type="predicted"/>
<evidence type="ECO:0000313" key="3">
    <source>
        <dbReference type="EMBL" id="KYP41902.1"/>
    </source>
</evidence>
<dbReference type="Gene3D" id="3.30.70.270">
    <property type="match status" value="2"/>
</dbReference>
<dbReference type="InterPro" id="IPR000477">
    <property type="entry name" value="RT_dom"/>
</dbReference>
<protein>
    <submittedName>
        <fullName evidence="3">Polyprotein</fullName>
    </submittedName>
</protein>
<sequence>MILNQANGFPLPKTSSLPILLKESSIFSKFDLKSRFWQLGIKPSERHKTDFCIPNAQYQWTVLPFSLKVAPSLFQRAMTRIFEPLLDNAIIYIDDILLFSKDMESHKKLLNKFLERANLHGIMFLEKKIQLSQQEIDFLGIKFSQGTYQPQPHIAKELLNFPEEKLTVRKIQQFLGIINYIRDFIPKVVRYTNPLSKMLKKDSPPWGPEQTQAVQEIKKIAQNPPASKIPGNGKRIIQTDASDHY</sequence>
<dbReference type="PANTHER" id="PTHR33064">
    <property type="entry name" value="POL PROTEIN"/>
    <property type="match status" value="1"/>
</dbReference>
<organism evidence="3 4">
    <name type="scientific">Cajanus cajan</name>
    <name type="common">Pigeon pea</name>
    <name type="synonym">Cajanus indicus</name>
    <dbReference type="NCBI Taxonomy" id="3821"/>
    <lineage>
        <taxon>Eukaryota</taxon>
        <taxon>Viridiplantae</taxon>
        <taxon>Streptophyta</taxon>
        <taxon>Embryophyta</taxon>
        <taxon>Tracheophyta</taxon>
        <taxon>Spermatophyta</taxon>
        <taxon>Magnoliopsida</taxon>
        <taxon>eudicotyledons</taxon>
        <taxon>Gunneridae</taxon>
        <taxon>Pentapetalae</taxon>
        <taxon>rosids</taxon>
        <taxon>fabids</taxon>
        <taxon>Fabales</taxon>
        <taxon>Fabaceae</taxon>
        <taxon>Papilionoideae</taxon>
        <taxon>50 kb inversion clade</taxon>
        <taxon>NPAAA clade</taxon>
        <taxon>indigoferoid/millettioid clade</taxon>
        <taxon>Phaseoleae</taxon>
        <taxon>Cajanus</taxon>
    </lineage>
</organism>